<dbReference type="InterPro" id="IPR003959">
    <property type="entry name" value="ATPase_AAA_core"/>
</dbReference>
<dbReference type="InterPro" id="IPR003593">
    <property type="entry name" value="AAA+_ATPase"/>
</dbReference>
<proteinExistence type="inferred from homology"/>
<feature type="compositionally biased region" description="Basic and acidic residues" evidence="4">
    <location>
        <begin position="668"/>
        <end position="697"/>
    </location>
</feature>
<dbReference type="GO" id="GO:0016887">
    <property type="term" value="F:ATP hydrolysis activity"/>
    <property type="evidence" value="ECO:0007669"/>
    <property type="project" value="InterPro"/>
</dbReference>
<dbReference type="InterPro" id="IPR050773">
    <property type="entry name" value="CbxX/CfxQ_RuBisCO_ESX"/>
</dbReference>
<dbReference type="EMBL" id="CAJSTJ010000066">
    <property type="protein sequence ID" value="CAG7555761.1"/>
    <property type="molecule type" value="Genomic_DNA"/>
</dbReference>
<reference evidence="6" key="1">
    <citation type="submission" date="2021-05" db="EMBL/GenBank/DDBJ databases">
        <authorList>
            <person name="Khan N."/>
        </authorList>
    </citation>
    <scope>NUCLEOTIDE SEQUENCE</scope>
</reference>
<protein>
    <recommendedName>
        <fullName evidence="5">AAA+ ATPase domain-containing protein</fullName>
    </recommendedName>
</protein>
<gene>
    <name evidence="6" type="ORF">FEQUK3_LOCUS1500</name>
</gene>
<evidence type="ECO:0000313" key="6">
    <source>
        <dbReference type="EMBL" id="CAG7555761.1"/>
    </source>
</evidence>
<dbReference type="PANTHER" id="PTHR43392:SF2">
    <property type="entry name" value="AAA-TYPE ATPASE FAMILY PROTEIN _ ANKYRIN REPEAT FAMILY PROTEIN"/>
    <property type="match status" value="1"/>
</dbReference>
<dbReference type="CDD" id="cd00009">
    <property type="entry name" value="AAA"/>
    <property type="match status" value="1"/>
</dbReference>
<dbReference type="InterPro" id="IPR041627">
    <property type="entry name" value="AAA_lid_6"/>
</dbReference>
<evidence type="ECO:0000256" key="4">
    <source>
        <dbReference type="SAM" id="MobiDB-lite"/>
    </source>
</evidence>
<feature type="domain" description="AAA+ ATPase" evidence="5">
    <location>
        <begin position="357"/>
        <end position="497"/>
    </location>
</feature>
<evidence type="ECO:0000259" key="5">
    <source>
        <dbReference type="SMART" id="SM00382"/>
    </source>
</evidence>
<evidence type="ECO:0000256" key="3">
    <source>
        <dbReference type="ARBA" id="ARBA00022840"/>
    </source>
</evidence>
<feature type="domain" description="AAA+ ATPase" evidence="5">
    <location>
        <begin position="84"/>
        <end position="231"/>
    </location>
</feature>
<organism evidence="6 7">
    <name type="scientific">Fusarium equiseti</name>
    <name type="common">Fusarium scirpi</name>
    <dbReference type="NCBI Taxonomy" id="61235"/>
    <lineage>
        <taxon>Eukaryota</taxon>
        <taxon>Fungi</taxon>
        <taxon>Dikarya</taxon>
        <taxon>Ascomycota</taxon>
        <taxon>Pezizomycotina</taxon>
        <taxon>Sordariomycetes</taxon>
        <taxon>Hypocreomycetidae</taxon>
        <taxon>Hypocreales</taxon>
        <taxon>Nectriaceae</taxon>
        <taxon>Fusarium</taxon>
        <taxon>Fusarium incarnatum-equiseti species complex</taxon>
    </lineage>
</organism>
<dbReference type="FunFam" id="3.40.50.300:FF:000216">
    <property type="entry name" value="Type VII secretion ATPase EccA"/>
    <property type="match status" value="2"/>
</dbReference>
<accession>A0A8J2IF46</accession>
<dbReference type="Pfam" id="PF00004">
    <property type="entry name" value="AAA"/>
    <property type="match status" value="2"/>
</dbReference>
<keyword evidence="2" id="KW-0547">Nucleotide-binding</keyword>
<evidence type="ECO:0000256" key="1">
    <source>
        <dbReference type="ARBA" id="ARBA00010378"/>
    </source>
</evidence>
<dbReference type="PANTHER" id="PTHR43392">
    <property type="entry name" value="AAA-TYPE ATPASE FAMILY PROTEIN / ANKYRIN REPEAT FAMILY PROTEIN"/>
    <property type="match status" value="1"/>
</dbReference>
<comment type="caution">
    <text evidence="6">The sequence shown here is derived from an EMBL/GenBank/DDBJ whole genome shotgun (WGS) entry which is preliminary data.</text>
</comment>
<keyword evidence="3" id="KW-0067">ATP-binding</keyword>
<comment type="similarity">
    <text evidence="1">Belongs to the CbxX/CfxQ family.</text>
</comment>
<sequence>MVVEEMATRLRKLRRSGAKPDDLLLTQEDLIGPEPSAALAKSNAYRDLNSMIGLKEVKGALKVLIDTLKTNYHRELEEKPLVEFSLNKVFLGSPGTGKTTVAKLYGLVLKDLGLLSNGELIVKNPADFVGPHIGGSEAQTKAILASTVGKVLVIEEAYGLFSGRSDGSGMNQFKTAVIDTIVGEVQSVPGEDRCVLLLGYKDKVEEMFQNVNPGLARRFPIASAFVFEDFDQVEMAKILDMKLGKSGFKATERGKSVALEVLNRARNRPNFGNAGEIDILLGRAQASHQQRVSSGRIKRHGTLEAIDFDEDHDRAEKGTDVAKLFAGDIGRDHLVSILEGYQKRVREAKQLEVDPEIPFNFLFRGPPGTGKTTAARKMGKVYYDMGFLASTEVIEVSATDLIGQYVGHTGPKVQKLLEKAMGRVLFIDEAYRLAPTKHGSFAQEAIDELVDCVTKPKYQDKLIIILAGYVQDINNLLGINPGLSSRFPESIDFDHFTVASCIHLLTTQLQAKKDKIKDKKFVDVSCLEILAPTFLQELTDKFETLSHQEGWANARDVKELAKKMYHKLDLSPPTLTLTEDIVLSTIGEMISERSDRMNNKKAKTATKLPKVPVMTPTPTMSTSKSNSSLNPKSTNGDDQGKQADEECDINEGSDLRDVGVSDEVWEQLQKDKKKEAQDKQDLERLKKAQKDASDADRERLVRQILAAEDKRKKIEEAKEKLKKMGVCPVGYHWIKQSGGYRCAGGSHWMTDEQVNNM</sequence>
<dbReference type="GO" id="GO:0005524">
    <property type="term" value="F:ATP binding"/>
    <property type="evidence" value="ECO:0007669"/>
    <property type="project" value="UniProtKB-KW"/>
</dbReference>
<feature type="region of interest" description="Disordered" evidence="4">
    <location>
        <begin position="593"/>
        <end position="697"/>
    </location>
</feature>
<dbReference type="AlphaFoldDB" id="A0A8J2IF46"/>
<name>A0A8J2IF46_FUSEQ</name>
<evidence type="ECO:0000313" key="7">
    <source>
        <dbReference type="Proteomes" id="UP000693738"/>
    </source>
</evidence>
<dbReference type="SMART" id="SM00382">
    <property type="entry name" value="AAA"/>
    <property type="match status" value="2"/>
</dbReference>
<dbReference type="Proteomes" id="UP000693738">
    <property type="component" value="Unassembled WGS sequence"/>
</dbReference>
<feature type="compositionally biased region" description="Low complexity" evidence="4">
    <location>
        <begin position="606"/>
        <end position="634"/>
    </location>
</feature>
<evidence type="ECO:0000256" key="2">
    <source>
        <dbReference type="ARBA" id="ARBA00022741"/>
    </source>
</evidence>
<dbReference type="Pfam" id="PF17866">
    <property type="entry name" value="AAA_lid_6"/>
    <property type="match status" value="1"/>
</dbReference>